<dbReference type="PANTHER" id="PTHR48056">
    <property type="entry name" value="LRR RECEPTOR-LIKE SERINE/THREONINE-PROTEIN KINASE-RELATED"/>
    <property type="match status" value="1"/>
</dbReference>
<evidence type="ECO:0000256" key="19">
    <source>
        <dbReference type="ARBA" id="ARBA00048679"/>
    </source>
</evidence>
<keyword evidence="14 21" id="KW-1133">Transmembrane helix</keyword>
<comment type="similarity">
    <text evidence="2">Belongs to the protein kinase superfamily. Ser/Thr protein kinase family.</text>
</comment>
<dbReference type="InterPro" id="IPR003591">
    <property type="entry name" value="Leu-rich_rpt_typical-subtyp"/>
</dbReference>
<dbReference type="FunFam" id="3.80.10.10:FF:000041">
    <property type="entry name" value="LRR receptor-like serine/threonine-protein kinase ERECTA"/>
    <property type="match status" value="1"/>
</dbReference>
<evidence type="ECO:0000256" key="12">
    <source>
        <dbReference type="ARBA" id="ARBA00022777"/>
    </source>
</evidence>
<feature type="transmembrane region" description="Helical" evidence="21">
    <location>
        <begin position="715"/>
        <end position="741"/>
    </location>
</feature>
<dbReference type="GO" id="GO:0051707">
    <property type="term" value="P:response to other organism"/>
    <property type="evidence" value="ECO:0007669"/>
    <property type="project" value="UniProtKB-ARBA"/>
</dbReference>
<keyword evidence="11 20" id="KW-0547">Nucleotide-binding</keyword>
<comment type="catalytic activity">
    <reaction evidence="19">
        <text>L-seryl-[protein] + ATP = O-phospho-L-seryl-[protein] + ADP + H(+)</text>
        <dbReference type="Rhea" id="RHEA:17989"/>
        <dbReference type="Rhea" id="RHEA-COMP:9863"/>
        <dbReference type="Rhea" id="RHEA-COMP:11604"/>
        <dbReference type="ChEBI" id="CHEBI:15378"/>
        <dbReference type="ChEBI" id="CHEBI:29999"/>
        <dbReference type="ChEBI" id="CHEBI:30616"/>
        <dbReference type="ChEBI" id="CHEBI:83421"/>
        <dbReference type="ChEBI" id="CHEBI:456216"/>
        <dbReference type="EC" id="2.7.11.1"/>
    </reaction>
</comment>
<keyword evidence="7" id="KW-0808">Transferase</keyword>
<evidence type="ECO:0000256" key="16">
    <source>
        <dbReference type="ARBA" id="ARBA00023170"/>
    </source>
</evidence>
<evidence type="ECO:0000256" key="7">
    <source>
        <dbReference type="ARBA" id="ARBA00022679"/>
    </source>
</evidence>
<feature type="binding site" evidence="20">
    <location>
        <position position="824"/>
    </location>
    <ligand>
        <name>ATP</name>
        <dbReference type="ChEBI" id="CHEBI:30616"/>
    </ligand>
</feature>
<gene>
    <name evidence="23" type="ORF">Ccrd_015224</name>
</gene>
<dbReference type="Pfam" id="PF00069">
    <property type="entry name" value="Pkinase"/>
    <property type="match status" value="1"/>
</dbReference>
<evidence type="ECO:0000256" key="13">
    <source>
        <dbReference type="ARBA" id="ARBA00022840"/>
    </source>
</evidence>
<dbReference type="InterPro" id="IPR017441">
    <property type="entry name" value="Protein_kinase_ATP_BS"/>
</dbReference>
<dbReference type="PROSITE" id="PS51450">
    <property type="entry name" value="LRR"/>
    <property type="match status" value="1"/>
</dbReference>
<evidence type="ECO:0000256" key="15">
    <source>
        <dbReference type="ARBA" id="ARBA00023136"/>
    </source>
</evidence>
<keyword evidence="15 21" id="KW-0472">Membrane</keyword>
<evidence type="ECO:0000256" key="1">
    <source>
        <dbReference type="ARBA" id="ARBA00004479"/>
    </source>
</evidence>
<keyword evidence="16" id="KW-0675">Receptor</keyword>
<keyword evidence="9" id="KW-0732">Signal</keyword>
<dbReference type="GO" id="GO:0005524">
    <property type="term" value="F:ATP binding"/>
    <property type="evidence" value="ECO:0007669"/>
    <property type="project" value="UniProtKB-UniRule"/>
</dbReference>
<dbReference type="GO" id="GO:0004674">
    <property type="term" value="F:protein serine/threonine kinase activity"/>
    <property type="evidence" value="ECO:0007669"/>
    <property type="project" value="UniProtKB-KW"/>
</dbReference>
<comment type="catalytic activity">
    <reaction evidence="18">
        <text>L-threonyl-[protein] + ATP = O-phospho-L-threonyl-[protein] + ADP + H(+)</text>
        <dbReference type="Rhea" id="RHEA:46608"/>
        <dbReference type="Rhea" id="RHEA-COMP:11060"/>
        <dbReference type="Rhea" id="RHEA-COMP:11605"/>
        <dbReference type="ChEBI" id="CHEBI:15378"/>
        <dbReference type="ChEBI" id="CHEBI:30013"/>
        <dbReference type="ChEBI" id="CHEBI:30616"/>
        <dbReference type="ChEBI" id="CHEBI:61977"/>
        <dbReference type="ChEBI" id="CHEBI:456216"/>
        <dbReference type="EC" id="2.7.11.1"/>
    </reaction>
</comment>
<dbReference type="Gene3D" id="3.80.10.10">
    <property type="entry name" value="Ribonuclease Inhibitor"/>
    <property type="match status" value="3"/>
</dbReference>
<organism evidence="23 24">
    <name type="scientific">Cynara cardunculus var. scolymus</name>
    <name type="common">Globe artichoke</name>
    <name type="synonym">Cynara scolymus</name>
    <dbReference type="NCBI Taxonomy" id="59895"/>
    <lineage>
        <taxon>Eukaryota</taxon>
        <taxon>Viridiplantae</taxon>
        <taxon>Streptophyta</taxon>
        <taxon>Embryophyta</taxon>
        <taxon>Tracheophyta</taxon>
        <taxon>Spermatophyta</taxon>
        <taxon>Magnoliopsida</taxon>
        <taxon>eudicotyledons</taxon>
        <taxon>Gunneridae</taxon>
        <taxon>Pentapetalae</taxon>
        <taxon>asterids</taxon>
        <taxon>campanulids</taxon>
        <taxon>Asterales</taxon>
        <taxon>Asteraceae</taxon>
        <taxon>Carduoideae</taxon>
        <taxon>Cardueae</taxon>
        <taxon>Carduinae</taxon>
        <taxon>Cynara</taxon>
    </lineage>
</organism>
<dbReference type="Gene3D" id="1.10.510.10">
    <property type="entry name" value="Transferase(Phosphotransferase) domain 1"/>
    <property type="match status" value="1"/>
</dbReference>
<evidence type="ECO:0000256" key="2">
    <source>
        <dbReference type="ARBA" id="ARBA00008684"/>
    </source>
</evidence>
<dbReference type="EC" id="2.7.11.1" evidence="3"/>
<dbReference type="SUPFAM" id="SSF52047">
    <property type="entry name" value="RNI-like"/>
    <property type="match status" value="1"/>
</dbReference>
<evidence type="ECO:0000256" key="9">
    <source>
        <dbReference type="ARBA" id="ARBA00022729"/>
    </source>
</evidence>
<dbReference type="InterPro" id="IPR050647">
    <property type="entry name" value="Plant_LRR-RLKs"/>
</dbReference>
<dbReference type="Gramene" id="KVI06417">
    <property type="protein sequence ID" value="KVI06417"/>
    <property type="gene ID" value="Ccrd_015224"/>
</dbReference>
<dbReference type="PANTHER" id="PTHR48056:SF89">
    <property type="entry name" value="OS06G0585982 PROTEIN"/>
    <property type="match status" value="1"/>
</dbReference>
<evidence type="ECO:0000313" key="24">
    <source>
        <dbReference type="Proteomes" id="UP000243975"/>
    </source>
</evidence>
<keyword evidence="17" id="KW-0325">Glycoprotein</keyword>
<dbReference type="AlphaFoldDB" id="A0A103YC89"/>
<dbReference type="InterPro" id="IPR001611">
    <property type="entry name" value="Leu-rich_rpt"/>
</dbReference>
<dbReference type="PROSITE" id="PS00108">
    <property type="entry name" value="PROTEIN_KINASE_ST"/>
    <property type="match status" value="1"/>
</dbReference>
<keyword evidence="6" id="KW-0433">Leucine-rich repeat</keyword>
<evidence type="ECO:0000313" key="23">
    <source>
        <dbReference type="EMBL" id="KVI06417.1"/>
    </source>
</evidence>
<evidence type="ECO:0000256" key="10">
    <source>
        <dbReference type="ARBA" id="ARBA00022737"/>
    </source>
</evidence>
<dbReference type="FunFam" id="3.80.10.10:FF:001678">
    <property type="entry name" value="Calmodulin-binding receptor kinase CaMRLK"/>
    <property type="match status" value="1"/>
</dbReference>
<dbReference type="PROSITE" id="PS50011">
    <property type="entry name" value="PROTEIN_KINASE_DOM"/>
    <property type="match status" value="1"/>
</dbReference>
<proteinExistence type="inferred from homology"/>
<keyword evidence="8 21" id="KW-0812">Transmembrane</keyword>
<evidence type="ECO:0000256" key="14">
    <source>
        <dbReference type="ARBA" id="ARBA00022989"/>
    </source>
</evidence>
<dbReference type="SMART" id="SM00369">
    <property type="entry name" value="LRR_TYP"/>
    <property type="match status" value="8"/>
</dbReference>
<keyword evidence="24" id="KW-1185">Reference proteome</keyword>
<dbReference type="EMBL" id="LEKV01001830">
    <property type="protein sequence ID" value="KVI06417.1"/>
    <property type="molecule type" value="Genomic_DNA"/>
</dbReference>
<dbReference type="GO" id="GO:0006952">
    <property type="term" value="P:defense response"/>
    <property type="evidence" value="ECO:0007669"/>
    <property type="project" value="UniProtKB-ARBA"/>
</dbReference>
<dbReference type="SUPFAM" id="SSF56112">
    <property type="entry name" value="Protein kinase-like (PK-like)"/>
    <property type="match status" value="1"/>
</dbReference>
<keyword evidence="5" id="KW-0597">Phosphoprotein</keyword>
<dbReference type="Pfam" id="PF00560">
    <property type="entry name" value="LRR_1"/>
    <property type="match status" value="6"/>
</dbReference>
<dbReference type="InterPro" id="IPR008271">
    <property type="entry name" value="Ser/Thr_kinase_AS"/>
</dbReference>
<reference evidence="23 24" key="1">
    <citation type="journal article" date="2016" name="Sci. Rep.">
        <title>The genome sequence of the outbreeding globe artichoke constructed de novo incorporating a phase-aware low-pass sequencing strategy of F1 progeny.</title>
        <authorList>
            <person name="Scaglione D."/>
            <person name="Reyes-Chin-Wo S."/>
            <person name="Acquadro A."/>
            <person name="Froenicke L."/>
            <person name="Portis E."/>
            <person name="Beitel C."/>
            <person name="Tirone M."/>
            <person name="Mauro R."/>
            <person name="Lo Monaco A."/>
            <person name="Mauromicale G."/>
            <person name="Faccioli P."/>
            <person name="Cattivelli L."/>
            <person name="Rieseberg L."/>
            <person name="Michelmore R."/>
            <person name="Lanteri S."/>
        </authorList>
    </citation>
    <scope>NUCLEOTIDE SEQUENCE [LARGE SCALE GENOMIC DNA]</scope>
    <source>
        <strain evidence="23">2C</strain>
    </source>
</reference>
<dbReference type="SUPFAM" id="SSF52058">
    <property type="entry name" value="L domain-like"/>
    <property type="match status" value="1"/>
</dbReference>
<dbReference type="PRINTS" id="PR00019">
    <property type="entry name" value="LEURICHRPT"/>
</dbReference>
<dbReference type="Gene3D" id="3.30.200.20">
    <property type="entry name" value="Phosphorylase Kinase, domain 1"/>
    <property type="match status" value="1"/>
</dbReference>
<evidence type="ECO:0000256" key="17">
    <source>
        <dbReference type="ARBA" id="ARBA00023180"/>
    </source>
</evidence>
<dbReference type="InterPro" id="IPR032675">
    <property type="entry name" value="LRR_dom_sf"/>
</dbReference>
<dbReference type="InterPro" id="IPR000719">
    <property type="entry name" value="Prot_kinase_dom"/>
</dbReference>
<keyword evidence="13 20" id="KW-0067">ATP-binding</keyword>
<evidence type="ECO:0000256" key="11">
    <source>
        <dbReference type="ARBA" id="ARBA00022741"/>
    </source>
</evidence>
<dbReference type="Pfam" id="PF13516">
    <property type="entry name" value="LRR_6"/>
    <property type="match status" value="1"/>
</dbReference>
<dbReference type="PROSITE" id="PS00107">
    <property type="entry name" value="PROTEIN_KINASE_ATP"/>
    <property type="match status" value="1"/>
</dbReference>
<dbReference type="FunFam" id="3.30.200.20:FF:000309">
    <property type="entry name" value="Leucine-rich repeat receptor protein kinase MSP1"/>
    <property type="match status" value="1"/>
</dbReference>
<dbReference type="InterPro" id="IPR011009">
    <property type="entry name" value="Kinase-like_dom_sf"/>
</dbReference>
<evidence type="ECO:0000256" key="5">
    <source>
        <dbReference type="ARBA" id="ARBA00022553"/>
    </source>
</evidence>
<dbReference type="FunFam" id="1.10.510.10:FF:000388">
    <property type="entry name" value="Leucine-rich repeat receptor-like tyrosine-protein kinase PXC3"/>
    <property type="match status" value="1"/>
</dbReference>
<protein>
    <recommendedName>
        <fullName evidence="3">non-specific serine/threonine protein kinase</fullName>
        <ecNumber evidence="3">2.7.11.1</ecNumber>
    </recommendedName>
</protein>
<dbReference type="InterPro" id="IPR013210">
    <property type="entry name" value="LRR_N_plant-typ"/>
</dbReference>
<dbReference type="Proteomes" id="UP000243975">
    <property type="component" value="Unassembled WGS sequence"/>
</dbReference>
<sequence>MNQTNRCTRAFARAYQPIPHKGREAIGDLLDSDKEALLGLRSFLEQGNKVNQGAYKQWDSQASSPCTWPGISCSGNRVIGINLSYNNIAGKIFGNFSALTELAYLDLSTNTIGGSLPVDLGSCQNLKVLNLSHNMIDGELNLSGLSSLEILDLSVNRFSGNISMSFPIICSSLVVANLSENKFSGEIGSSIDGCPKLEYVDLSANSLTGNLWFGFHRFKKFAVCENRLNNKLQTWIFPENCSLQELDLSENSLAGEIPKEISNCKNLTILNLWGNYFSGKIPGELGLIPNLQQLSLGNNTLDSQIPESLLGLKKLEFLDLSRNSFGGDIQEILGHLTQVKTLLLHSNRYSGGLSTSGILRLQNVSSLDLSYNNLSGLLPVEISQMASLKYLFLANNQFSGSIPSEYGSLLGLQALDLSNNHLDGPIPPSFGHLSSLLWLMVANNSLTGQLPPELGNCSSLLWLNLQNNQLTGPIWPELTNMGKNATPTFLINRQDSLIEDSGECSTLRRWIPADYQPFSFVYTLLNMKKCKSLWDKILKGYGIFPVCLPESNIRVQPISGYLQLSGNRLSGQIPPGIGKMGDYSMLHVGGNEFSGTLPDEIGGMTLVVLNVSQNKFSGRVPRQLGNLKCLRNLDLSYNNFSGKFPTNLNNLTDLSSFNVSYNPYISGSIPETGQLATFEIWSYLGDPLLRLPSFIDNSSNTSSATSDGISTPQKWGAVLVFIFLLLAFLVCGVMTIIVCLATKSTSDQPQFLLWETKSGNGTAGSSPWLSDTVKVISLDKTAFTHADILNATGNFSNDRIIGRGGFGTVYRGVLPDGRVVAVKKKLREGIEGEKEFKAEMEVLTGNGFGWPHPNLVTLYGWCLDGSEKLLVYEYMEGGTLEDLIHDRIGFPWRRRINVAIDVAHALVFLHHECNPAIVHRDVKASNVLLDKKGKAHVTDFGLARIMDAGDSHVSTMVAGTVGYVAPEYGQTWQATTKGDVYSYGVLVMELATGRRAVEGGGECLVEWSRRVRGRRFVIPMSFLVSGMSEGMVEMRDLLWLGVRCTTDEPQSRPNMKEVGHSFLKEYEAEHTYEMGSRLGIRIQMA</sequence>
<dbReference type="SMART" id="SM00220">
    <property type="entry name" value="S_TKc"/>
    <property type="match status" value="1"/>
</dbReference>
<dbReference type="Pfam" id="PF08263">
    <property type="entry name" value="LRRNT_2"/>
    <property type="match status" value="1"/>
</dbReference>
<keyword evidence="10" id="KW-0677">Repeat</keyword>
<evidence type="ECO:0000256" key="8">
    <source>
        <dbReference type="ARBA" id="ARBA00022692"/>
    </source>
</evidence>
<dbReference type="FunFam" id="3.80.10.10:FF:000691">
    <property type="entry name" value="Putative LRR receptor-like serine/threonine-protein kinase"/>
    <property type="match status" value="1"/>
</dbReference>
<accession>A0A103YC89</accession>
<evidence type="ECO:0000256" key="6">
    <source>
        <dbReference type="ARBA" id="ARBA00022614"/>
    </source>
</evidence>
<name>A0A103YC89_CYNCS</name>
<evidence type="ECO:0000256" key="4">
    <source>
        <dbReference type="ARBA" id="ARBA00022527"/>
    </source>
</evidence>
<comment type="subcellular location">
    <subcellularLocation>
        <location evidence="1">Membrane</location>
        <topology evidence="1">Single-pass type I membrane protein</topology>
    </subcellularLocation>
</comment>
<keyword evidence="12" id="KW-0418">Kinase</keyword>
<evidence type="ECO:0000256" key="20">
    <source>
        <dbReference type="PROSITE-ProRule" id="PRU10141"/>
    </source>
</evidence>
<comment type="caution">
    <text evidence="23">The sequence shown here is derived from an EMBL/GenBank/DDBJ whole genome shotgun (WGS) entry which is preliminary data.</text>
</comment>
<dbReference type="GO" id="GO:0016020">
    <property type="term" value="C:membrane"/>
    <property type="evidence" value="ECO:0007669"/>
    <property type="project" value="UniProtKB-SubCell"/>
</dbReference>
<dbReference type="OMA" id="MISEHTH"/>
<dbReference type="CDD" id="cd14066">
    <property type="entry name" value="STKc_IRAK"/>
    <property type="match status" value="1"/>
</dbReference>
<evidence type="ECO:0000259" key="22">
    <source>
        <dbReference type="PROSITE" id="PS50011"/>
    </source>
</evidence>
<evidence type="ECO:0000256" key="18">
    <source>
        <dbReference type="ARBA" id="ARBA00047899"/>
    </source>
</evidence>
<evidence type="ECO:0000256" key="3">
    <source>
        <dbReference type="ARBA" id="ARBA00012513"/>
    </source>
</evidence>
<keyword evidence="4" id="KW-0723">Serine/threonine-protein kinase</keyword>
<dbReference type="Pfam" id="PF13855">
    <property type="entry name" value="LRR_8"/>
    <property type="match status" value="2"/>
</dbReference>
<dbReference type="STRING" id="59895.A0A103YC89"/>
<evidence type="ECO:0000256" key="21">
    <source>
        <dbReference type="SAM" id="Phobius"/>
    </source>
</evidence>
<feature type="domain" description="Protein kinase" evidence="22">
    <location>
        <begin position="795"/>
        <end position="1063"/>
    </location>
</feature>